<feature type="coiled-coil region" evidence="1">
    <location>
        <begin position="303"/>
        <end position="372"/>
    </location>
</feature>
<keyword evidence="1" id="KW-0175">Coiled coil</keyword>
<protein>
    <submittedName>
        <fullName evidence="4">Uncharacterized protein</fullName>
    </submittedName>
</protein>
<organism evidence="4 5">
    <name type="scientific">Paenibacillus mucilaginosus (strain KNP414)</name>
    <dbReference type="NCBI Taxonomy" id="1036673"/>
    <lineage>
        <taxon>Bacteria</taxon>
        <taxon>Bacillati</taxon>
        <taxon>Bacillota</taxon>
        <taxon>Bacilli</taxon>
        <taxon>Bacillales</taxon>
        <taxon>Paenibacillaceae</taxon>
        <taxon>Paenibacillus</taxon>
    </lineage>
</organism>
<feature type="transmembrane region" description="Helical" evidence="3">
    <location>
        <begin position="93"/>
        <end position="114"/>
    </location>
</feature>
<dbReference type="HOGENOM" id="CLU_373755_0_0_9"/>
<evidence type="ECO:0000313" key="5">
    <source>
        <dbReference type="Proteomes" id="UP000006620"/>
    </source>
</evidence>
<dbReference type="PATRIC" id="fig|1036673.3.peg.2704"/>
<name>F8F5U6_PAEMK</name>
<keyword evidence="3" id="KW-0472">Membrane</keyword>
<sequence length="842" mass="91562">MEGQNRLCHKRKVKGFTRLYAKLVKQLGRDRVPALRSRRSTLKFPKGSSEGGTEVQAISDEGTSTKNTTGTSKNFAPKWYTCRSSAFLQDEAGAVSTYLILILIPVFLLCGLLIDVVRWKTAQKEAENAVKAGVRSSMSAFSPALQAYGLYGLPEESKAGDIFTRTVQGNLSAPGDTGGFRFVDQHMVEGSAKVTPMYSLANHEQLKGQILEEMKYRAPLIFSLELSDKLKKTGVAGNLGQAAQFTENAAKIEKLLNERDAKLGEAWDQFLRIRQMSLDAHPFYTAQLRDLNELSGRIGLHTLDEVRQSLQNVKTEIASLKSQISSINSSIAALAMAGPAAAQSISALIQEKQALQDQVTEAMGRMADLEALLQDILRYAQLIAVLKVKAQKDYDDLSQRKDGFLAAMKAGKAANDQLNAELGTVSGASGGGGTSSGSEAVYASVQRFDRQELDTWEAGVSAAVSLFAGVNAQIGDGLMFTQQKYATMTAGLDGFHQQVGTLYTKHQASQEERIGRNQRVEAAKREERTKTGVVLDKVKRGIGGCSIMSGVDPHEAQYHSLLGNPAAAGDTGFYGAYMALNQAGSPDTSVPSVDLDSADGAGLSALKLFSSLGDMLGEVRDEFYIDEFAVSRFSYRTLGLHKDPHGRVIVSKELSQPEQHPLTNQEVEFLLYGARSCAGNYSLAYAELFAFRLAVGTAEALTEPRNEALAAGSPMLVVLAAVTEGALRAQDDLEKLIHGEAVPLSRKFTNNLLTLYYKDYLRIFLLMHSREPVLLSRIQALLQLNTELDLASANTYISGRAATSLRLWFLPSIMKTLGRTEFGGCVPDGNRCELMQTADFAY</sequence>
<feature type="region of interest" description="Disordered" evidence="2">
    <location>
        <begin position="43"/>
        <end position="70"/>
    </location>
</feature>
<reference evidence="4 5" key="2">
    <citation type="journal article" date="2013" name="Genome Announc.">
        <title>Genome Sequence of Growth-Improving Paenibacillus mucilaginosus Strain KNP414.</title>
        <authorList>
            <person name="Lu J.J."/>
            <person name="Wang J.F."/>
            <person name="Hu X.F."/>
        </authorList>
    </citation>
    <scope>NUCLEOTIDE SEQUENCE [LARGE SCALE GENOMIC DNA]</scope>
    <source>
        <strain evidence="4 5">KNP414</strain>
    </source>
</reference>
<keyword evidence="3" id="KW-0812">Transmembrane</keyword>
<proteinExistence type="predicted"/>
<dbReference type="RefSeq" id="WP_013916671.1">
    <property type="nucleotide sequence ID" value="NC_015690.1"/>
</dbReference>
<gene>
    <name evidence="4" type="ordered locus">KNP414_02952</name>
</gene>
<evidence type="ECO:0000256" key="1">
    <source>
        <dbReference type="SAM" id="Coils"/>
    </source>
</evidence>
<reference evidence="5" key="1">
    <citation type="submission" date="2011-06" db="EMBL/GenBank/DDBJ databases">
        <title>Complete genome sequence of Paenibacillus mucilaginosus KNP414.</title>
        <authorList>
            <person name="Wang J."/>
            <person name="Hu S."/>
            <person name="Hu X."/>
            <person name="Zhang B."/>
            <person name="Dong D."/>
            <person name="Zhang S."/>
            <person name="Zhao K."/>
            <person name="Wu D."/>
        </authorList>
    </citation>
    <scope>NUCLEOTIDE SEQUENCE [LARGE SCALE GENOMIC DNA]</scope>
    <source>
        <strain evidence="5">KNP414</strain>
    </source>
</reference>
<keyword evidence="3" id="KW-1133">Transmembrane helix</keyword>
<dbReference type="Proteomes" id="UP000006620">
    <property type="component" value="Chromosome"/>
</dbReference>
<evidence type="ECO:0000313" key="4">
    <source>
        <dbReference type="EMBL" id="AEI41510.1"/>
    </source>
</evidence>
<dbReference type="KEGG" id="pms:KNP414_02952"/>
<accession>F8F5U6</accession>
<dbReference type="AlphaFoldDB" id="F8F5U6"/>
<dbReference type="EMBL" id="CP002869">
    <property type="protein sequence ID" value="AEI41510.1"/>
    <property type="molecule type" value="Genomic_DNA"/>
</dbReference>
<evidence type="ECO:0000256" key="3">
    <source>
        <dbReference type="SAM" id="Phobius"/>
    </source>
</evidence>
<evidence type="ECO:0000256" key="2">
    <source>
        <dbReference type="SAM" id="MobiDB-lite"/>
    </source>
</evidence>